<keyword evidence="1" id="KW-0645">Protease</keyword>
<evidence type="ECO:0000313" key="6">
    <source>
        <dbReference type="EMBL" id="MBB5915276.1"/>
    </source>
</evidence>
<dbReference type="Gene3D" id="3.90.1720.10">
    <property type="entry name" value="endopeptidase domain like (from Nostoc punctiforme)"/>
    <property type="match status" value="1"/>
</dbReference>
<protein>
    <recommendedName>
        <fullName evidence="5">NlpC/P60 domain-containing protein</fullName>
    </recommendedName>
</protein>
<evidence type="ECO:0000259" key="5">
    <source>
        <dbReference type="PROSITE" id="PS51935"/>
    </source>
</evidence>
<keyword evidence="2" id="KW-0378">Hydrolase</keyword>
<feature type="compositionally biased region" description="Polar residues" evidence="4">
    <location>
        <begin position="1034"/>
        <end position="1044"/>
    </location>
</feature>
<feature type="region of interest" description="Disordered" evidence="4">
    <location>
        <begin position="1034"/>
        <end position="1057"/>
    </location>
</feature>
<sequence length="1142" mass="114855">MPQDVLGYTTLQVIPTMKGAAAAVAGDLSGLGAVGRNAGRDVGKGVAKGIADSKADVERASAVVAAARDKEADAAGKVRVAEIRLQELRDKGKEGSSQYAFAEEKLATALRGREVASKATARAAGELEQANKSVEAATKAAAAGAGKVDIGGNLESGLRGKLSGLGEKLSGALSGISRKAGEASGSEIAGGMGDKLGELLGGKGGLIGGTVAAAVSLAGLTAPGLLFAAMNRGMANQQALDLTQARLGVDDATMQKIGESAGRAYVHTFGESVADNAETARIAIQSGLLDESATGQETQKVIEQLSGVSSLLGEEIPAVARAAGQAVKTGIAGDATEAFDLFTAAEQNGLNVSEDFLDTITEYGTQFRKLGLSGPEAVGLINQALVAGARDSDTAADAIKEFSIRAVDGSKTTVDAFTQLGLNADDIGHKFAEGGKSAHDATQQIFNGLRNIQDPLVRGQVAVALFGTKWEDLGGAFDAFDLDSAAASLGKVGGAAQDALNKMGGNAAASIEGAKRSIEVSTDAISNALAKAFGPELAKLADWVTQHQAEIIGFLGKVVDGAFGAGDALLGFSSSGLRALAAFAEGAGSALGSVTGPLGAVTEVFGRLTGSQTLANLGSDLRNLDSNFGQAAATARGMADSIDNTARPALDRMRTSVADNITAAQNSQLVYQALGNTVATLPDGHTIVLQDNTPETTQRLEALGLKVTTLPNGQVTVTANTAEGQKTLDDFVANNTGRPISLKANVLLSAIAGDPAAAQQVQIGGVQQLWPNAKADGGISGRNAQITGHPILWGEAGPEAYIPLDPAKRDRSVPIWMEVGRRLGMMTAVAMAAGGIVPGKNAATMLDPAVYQMGGFSTTAIDCTGLVSAVVNDAKGLPMFESRMSTVTEGEWLKARGALPGLGGPGDIAIAWYDRGGGPNGHTTMRLGDGTKVESRSGDGVVVGSAATDVTDPMFDQHMYIPRSALLGGDLGGAGGGAVGSGAGLLSNGGGASGGGASASGGGAAGSGAGGGAGRPPGDAVPVWVDNWPGSFTATGTESATAPASTEPGFAPSGGPPEAGQFDQDAAVKTALDNARTNFGKAGDTALRGQLEGVPGASALLGGVEKQVQNWNVVVADVYQLMDVHRREQQRQAMAAGARFGG</sequence>
<dbReference type="RefSeq" id="WP_051160802.1">
    <property type="nucleotide sequence ID" value="NZ_JACHIT010000001.1"/>
</dbReference>
<dbReference type="InterPro" id="IPR000064">
    <property type="entry name" value="NLP_P60_dom"/>
</dbReference>
<evidence type="ECO:0000256" key="3">
    <source>
        <dbReference type="ARBA" id="ARBA00022807"/>
    </source>
</evidence>
<evidence type="ECO:0000256" key="1">
    <source>
        <dbReference type="ARBA" id="ARBA00022670"/>
    </source>
</evidence>
<keyword evidence="7" id="KW-1185">Reference proteome</keyword>
<name>A0A7W9PFX3_9NOCA</name>
<feature type="compositionally biased region" description="Gly residues" evidence="4">
    <location>
        <begin position="991"/>
        <end position="1015"/>
    </location>
</feature>
<dbReference type="GO" id="GO:0008234">
    <property type="term" value="F:cysteine-type peptidase activity"/>
    <property type="evidence" value="ECO:0007669"/>
    <property type="project" value="UniProtKB-KW"/>
</dbReference>
<dbReference type="Pfam" id="PF10145">
    <property type="entry name" value="PhageMin_Tail"/>
    <property type="match status" value="1"/>
</dbReference>
<gene>
    <name evidence="6" type="ORF">BJY24_004143</name>
</gene>
<dbReference type="InterPro" id="IPR010090">
    <property type="entry name" value="Phage_tape_meas"/>
</dbReference>
<keyword evidence="3" id="KW-0788">Thiol protease</keyword>
<feature type="domain" description="NlpC/P60" evidence="5">
    <location>
        <begin position="829"/>
        <end position="967"/>
    </location>
</feature>
<evidence type="ECO:0000256" key="4">
    <source>
        <dbReference type="SAM" id="MobiDB-lite"/>
    </source>
</evidence>
<feature type="region of interest" description="Disordered" evidence="4">
    <location>
        <begin position="991"/>
        <end position="1019"/>
    </location>
</feature>
<organism evidence="6 7">
    <name type="scientific">Nocardia transvalensis</name>
    <dbReference type="NCBI Taxonomy" id="37333"/>
    <lineage>
        <taxon>Bacteria</taxon>
        <taxon>Bacillati</taxon>
        <taxon>Actinomycetota</taxon>
        <taxon>Actinomycetes</taxon>
        <taxon>Mycobacteriales</taxon>
        <taxon>Nocardiaceae</taxon>
        <taxon>Nocardia</taxon>
    </lineage>
</organism>
<evidence type="ECO:0000313" key="7">
    <source>
        <dbReference type="Proteomes" id="UP000540412"/>
    </source>
</evidence>
<dbReference type="EMBL" id="JACHIT010000001">
    <property type="protein sequence ID" value="MBB5915276.1"/>
    <property type="molecule type" value="Genomic_DNA"/>
</dbReference>
<evidence type="ECO:0000256" key="2">
    <source>
        <dbReference type="ARBA" id="ARBA00022801"/>
    </source>
</evidence>
<dbReference type="Proteomes" id="UP000540412">
    <property type="component" value="Unassembled WGS sequence"/>
</dbReference>
<accession>A0A7W9PFX3</accession>
<dbReference type="GO" id="GO:0006508">
    <property type="term" value="P:proteolysis"/>
    <property type="evidence" value="ECO:0007669"/>
    <property type="project" value="UniProtKB-KW"/>
</dbReference>
<comment type="caution">
    <text evidence="6">The sequence shown here is derived from an EMBL/GenBank/DDBJ whole genome shotgun (WGS) entry which is preliminary data.</text>
</comment>
<dbReference type="AlphaFoldDB" id="A0A7W9PFX3"/>
<reference evidence="6 7" key="1">
    <citation type="submission" date="2020-08" db="EMBL/GenBank/DDBJ databases">
        <title>Sequencing the genomes of 1000 actinobacteria strains.</title>
        <authorList>
            <person name="Klenk H.-P."/>
        </authorList>
    </citation>
    <scope>NUCLEOTIDE SEQUENCE [LARGE SCALE GENOMIC DNA]</scope>
    <source>
        <strain evidence="6 7">DSM 43582</strain>
    </source>
</reference>
<proteinExistence type="predicted"/>
<dbReference type="PROSITE" id="PS51935">
    <property type="entry name" value="NLPC_P60"/>
    <property type="match status" value="1"/>
</dbReference>